<dbReference type="PANTHER" id="PTHR20992">
    <property type="entry name" value="AT15442P-RELATED"/>
    <property type="match status" value="1"/>
</dbReference>
<evidence type="ECO:0008006" key="4">
    <source>
        <dbReference type="Google" id="ProtNLM"/>
    </source>
</evidence>
<protein>
    <recommendedName>
        <fullName evidence="4">TIGR00341 family protein</fullName>
    </recommendedName>
</protein>
<dbReference type="EMBL" id="BMOV01000003">
    <property type="protein sequence ID" value="GGO09016.1"/>
    <property type="molecule type" value="Genomic_DNA"/>
</dbReference>
<dbReference type="Pfam" id="PF04087">
    <property type="entry name" value="DUF389"/>
    <property type="match status" value="1"/>
</dbReference>
<dbReference type="InterPro" id="IPR005240">
    <property type="entry name" value="DUF389"/>
</dbReference>
<evidence type="ECO:0000256" key="1">
    <source>
        <dbReference type="SAM" id="Phobius"/>
    </source>
</evidence>
<feature type="transmembrane region" description="Helical" evidence="1">
    <location>
        <begin position="313"/>
        <end position="331"/>
    </location>
</feature>
<accession>A0ABQ2LBG1</accession>
<dbReference type="NCBIfam" id="TIGR00341">
    <property type="entry name" value="TIGR00341 family protein"/>
    <property type="match status" value="1"/>
</dbReference>
<dbReference type="Proteomes" id="UP000602381">
    <property type="component" value="Unassembled WGS sequence"/>
</dbReference>
<evidence type="ECO:0000313" key="3">
    <source>
        <dbReference type="Proteomes" id="UP000602381"/>
    </source>
</evidence>
<feature type="transmembrane region" description="Helical" evidence="1">
    <location>
        <begin position="219"/>
        <end position="251"/>
    </location>
</feature>
<keyword evidence="3" id="KW-1185">Reference proteome</keyword>
<feature type="transmembrane region" description="Helical" evidence="1">
    <location>
        <begin position="145"/>
        <end position="168"/>
    </location>
</feature>
<feature type="transmembrane region" description="Helical" evidence="1">
    <location>
        <begin position="272"/>
        <end position="293"/>
    </location>
</feature>
<keyword evidence="1" id="KW-0812">Transmembrane</keyword>
<keyword evidence="1" id="KW-0472">Membrane</keyword>
<organism evidence="2 3">
    <name type="scientific">Iodidimonas muriae</name>
    <dbReference type="NCBI Taxonomy" id="261467"/>
    <lineage>
        <taxon>Bacteria</taxon>
        <taxon>Pseudomonadati</taxon>
        <taxon>Pseudomonadota</taxon>
        <taxon>Alphaproteobacteria</taxon>
        <taxon>Iodidimonadales</taxon>
        <taxon>Iodidimonadaceae</taxon>
        <taxon>Iodidimonas</taxon>
    </lineage>
</organism>
<gene>
    <name evidence="2" type="ORF">GCM10007972_10070</name>
</gene>
<proteinExistence type="predicted"/>
<sequence length="335" mass="35679">MYDDFRLIHLRAPKDCIEKLSDLAQSDDVLDWHVGVEQNGESEITMLVGQKKRQHVLDKLQKAMESESGWRILVQPLEAAIPKPEELAPPEEEQKERAQARRMQSREEIYNDITSSLSIDSNFLLMVALSSIVAAIGLMKDNVAVVIGAMVIAPLLGSNLALIFAATVGDRSLLAQAAKVAAIGAGLSIAIGVIIGIIFPVDFKSVELMSRTHVGADSIALALASGAAAALSVSTGVASALVGVMVAVALLPPAMTAGVMLGTGQPDYALSAGLLLLVNIVSVNLAGQLVFWISGLKPRTWYERKSAGQSIKYSIITWVVSLAILSAAIWFRAQI</sequence>
<feature type="transmembrane region" description="Helical" evidence="1">
    <location>
        <begin position="180"/>
        <end position="199"/>
    </location>
</feature>
<name>A0ABQ2LBG1_9PROT</name>
<keyword evidence="1" id="KW-1133">Transmembrane helix</keyword>
<dbReference type="PANTHER" id="PTHR20992:SF9">
    <property type="entry name" value="AT15442P-RELATED"/>
    <property type="match status" value="1"/>
</dbReference>
<reference evidence="3" key="1">
    <citation type="journal article" date="2019" name="Int. J. Syst. Evol. Microbiol.">
        <title>The Global Catalogue of Microorganisms (GCM) 10K type strain sequencing project: providing services to taxonomists for standard genome sequencing and annotation.</title>
        <authorList>
            <consortium name="The Broad Institute Genomics Platform"/>
            <consortium name="The Broad Institute Genome Sequencing Center for Infectious Disease"/>
            <person name="Wu L."/>
            <person name="Ma J."/>
        </authorList>
    </citation>
    <scope>NUCLEOTIDE SEQUENCE [LARGE SCALE GENOMIC DNA]</scope>
    <source>
        <strain evidence="3">JCM 17843</strain>
    </source>
</reference>
<feature type="transmembrane region" description="Helical" evidence="1">
    <location>
        <begin position="123"/>
        <end position="139"/>
    </location>
</feature>
<dbReference type="RefSeq" id="WP_188873572.1">
    <property type="nucleotide sequence ID" value="NZ_BMOV01000003.1"/>
</dbReference>
<comment type="caution">
    <text evidence="2">The sequence shown here is derived from an EMBL/GenBank/DDBJ whole genome shotgun (WGS) entry which is preliminary data.</text>
</comment>
<evidence type="ECO:0000313" key="2">
    <source>
        <dbReference type="EMBL" id="GGO09016.1"/>
    </source>
</evidence>